<sequence>MGEQGEKIRSEQVEKSAAETGDGGPVLKVISKRLRKFNKTIKHLETIEEAKAAGKALNEQQEEVLAGKAKAVYVIEELSRLVPLLQEAAAEETKAAVAVALAKQSSQHGAEVKQLEDAAAAAAVAAAEGGAEAGRDQHTVAQTVPPAAELRNRDSHGELSLAINDAVERLVQLTYFAQVFNPESGFPASHERDVCIQYDKELYGQDSQQLTGSDLIALANFGLQLTQRGQSDGQVCSHQDCLTRSKRLALAWVHRAEEPVPGTRFTVAQLANKCVRLMSSRFVATPPTVTNDDAESVQPLEENTKRSSPAPSTHGVPAYAGNNYAQMHQYGEQAPLLDHLHEPNGGMHMPMVGQDLNGGAAGASHGINNWAQAPDHIPINQLPQHLEAPSSVPPTLPQAEQGRQWIDPALVTASSDGGEMPSSSGPVDFNFMVESQVEEPVPNGQSHMAAAAEAGAEASAANGGEEGRGGRGRREYRGTGRYRGRGGPRGDRGRGRSEFKADGEKASFGDKFGERPEGDRGPRGGGRGDRGGRGRGRGPRGTGRGPQNRGQSGPAAPLES</sequence>
<feature type="compositionally biased region" description="Low complexity" evidence="1">
    <location>
        <begin position="449"/>
        <end position="463"/>
    </location>
</feature>
<feature type="region of interest" description="Disordered" evidence="1">
    <location>
        <begin position="337"/>
        <end position="371"/>
    </location>
</feature>
<keyword evidence="3" id="KW-1185">Reference proteome</keyword>
<gene>
    <name evidence="2" type="ORF">WJX73_006694</name>
</gene>
<dbReference type="AlphaFoldDB" id="A0AAW1PNK9"/>
<dbReference type="PANTHER" id="PTHR37736:SF1">
    <property type="entry name" value="GLYCINE-RICH PROTEIN"/>
    <property type="match status" value="1"/>
</dbReference>
<comment type="caution">
    <text evidence="2">The sequence shown here is derived from an EMBL/GenBank/DDBJ whole genome shotgun (WGS) entry which is preliminary data.</text>
</comment>
<dbReference type="EMBL" id="JALJOQ010000011">
    <property type="protein sequence ID" value="KAK9811149.1"/>
    <property type="molecule type" value="Genomic_DNA"/>
</dbReference>
<protein>
    <recommendedName>
        <fullName evidence="4">Caprin-1 dimerization domain-containing protein</fullName>
    </recommendedName>
</protein>
<feature type="compositionally biased region" description="Basic and acidic residues" evidence="1">
    <location>
        <begin position="465"/>
        <end position="478"/>
    </location>
</feature>
<evidence type="ECO:0000313" key="2">
    <source>
        <dbReference type="EMBL" id="KAK9811149.1"/>
    </source>
</evidence>
<accession>A0AAW1PNK9</accession>
<organism evidence="2 3">
    <name type="scientific">Symbiochloris irregularis</name>
    <dbReference type="NCBI Taxonomy" id="706552"/>
    <lineage>
        <taxon>Eukaryota</taxon>
        <taxon>Viridiplantae</taxon>
        <taxon>Chlorophyta</taxon>
        <taxon>core chlorophytes</taxon>
        <taxon>Trebouxiophyceae</taxon>
        <taxon>Trebouxiales</taxon>
        <taxon>Trebouxiaceae</taxon>
        <taxon>Symbiochloris</taxon>
    </lineage>
</organism>
<evidence type="ECO:0008006" key="4">
    <source>
        <dbReference type="Google" id="ProtNLM"/>
    </source>
</evidence>
<dbReference type="PANTHER" id="PTHR37736">
    <property type="entry name" value="GLYCINE-RICH PROTEIN"/>
    <property type="match status" value="1"/>
</dbReference>
<evidence type="ECO:0000256" key="1">
    <source>
        <dbReference type="SAM" id="MobiDB-lite"/>
    </source>
</evidence>
<dbReference type="Proteomes" id="UP001465755">
    <property type="component" value="Unassembled WGS sequence"/>
</dbReference>
<name>A0AAW1PNK9_9CHLO</name>
<feature type="region of interest" description="Disordered" evidence="1">
    <location>
        <begin position="1"/>
        <end position="21"/>
    </location>
</feature>
<feature type="compositionally biased region" description="Basic and acidic residues" evidence="1">
    <location>
        <begin position="1"/>
        <end position="17"/>
    </location>
</feature>
<feature type="compositionally biased region" description="Basic and acidic residues" evidence="1">
    <location>
        <begin position="488"/>
        <end position="532"/>
    </location>
</feature>
<feature type="region of interest" description="Disordered" evidence="1">
    <location>
        <begin position="285"/>
        <end position="320"/>
    </location>
</feature>
<proteinExistence type="predicted"/>
<evidence type="ECO:0000313" key="3">
    <source>
        <dbReference type="Proteomes" id="UP001465755"/>
    </source>
</evidence>
<feature type="region of interest" description="Disordered" evidence="1">
    <location>
        <begin position="439"/>
        <end position="560"/>
    </location>
</feature>
<reference evidence="2 3" key="1">
    <citation type="journal article" date="2024" name="Nat. Commun.">
        <title>Phylogenomics reveals the evolutionary origins of lichenization in chlorophyte algae.</title>
        <authorList>
            <person name="Puginier C."/>
            <person name="Libourel C."/>
            <person name="Otte J."/>
            <person name="Skaloud P."/>
            <person name="Haon M."/>
            <person name="Grisel S."/>
            <person name="Petersen M."/>
            <person name="Berrin J.G."/>
            <person name="Delaux P.M."/>
            <person name="Dal Grande F."/>
            <person name="Keller J."/>
        </authorList>
    </citation>
    <scope>NUCLEOTIDE SEQUENCE [LARGE SCALE GENOMIC DNA]</scope>
    <source>
        <strain evidence="2 3">SAG 2036</strain>
    </source>
</reference>